<dbReference type="AlphaFoldDB" id="A0AAD3CV35"/>
<dbReference type="EMBL" id="BLLK01000045">
    <property type="protein sequence ID" value="GFH52434.1"/>
    <property type="molecule type" value="Genomic_DNA"/>
</dbReference>
<evidence type="ECO:0000313" key="3">
    <source>
        <dbReference type="EMBL" id="GFH52434.1"/>
    </source>
</evidence>
<protein>
    <recommendedName>
        <fullName evidence="5">Glycine zipper domain-containing protein</fullName>
    </recommendedName>
</protein>
<evidence type="ECO:0008006" key="5">
    <source>
        <dbReference type="Google" id="ProtNLM"/>
    </source>
</evidence>
<accession>A0AAD3CV35</accession>
<sequence>MKLNLAIFSLVLVPQQHAHHVQKWSTNTQLNAMNDKDRFEREIQEKAEINARIKAMNKNNTGSTAAGAILGGLVGGPFGALFGASIGSNLGSQSNLEKARKEEMESMGISQEMLDQAQEIGILLDRGVESLKLIEDALKTQQNFAKRLESDMDRIYADARLALQDGDEDKARDLLLKKTNLEEKLKKTLMGCVDEKKRLTQMEDNVRALEERALEMESLLKRSVGAKTLMDSSMTNLSLEREDPLLKKFKDAGLDNTWQ</sequence>
<proteinExistence type="predicted"/>
<feature type="signal peptide" evidence="2">
    <location>
        <begin position="1"/>
        <end position="18"/>
    </location>
</feature>
<evidence type="ECO:0000256" key="2">
    <source>
        <dbReference type="SAM" id="SignalP"/>
    </source>
</evidence>
<evidence type="ECO:0000313" key="4">
    <source>
        <dbReference type="Proteomes" id="UP001054902"/>
    </source>
</evidence>
<feature type="coiled-coil region" evidence="1">
    <location>
        <begin position="192"/>
        <end position="219"/>
    </location>
</feature>
<feature type="chain" id="PRO_5042102500" description="Glycine zipper domain-containing protein" evidence="2">
    <location>
        <begin position="19"/>
        <end position="259"/>
    </location>
</feature>
<keyword evidence="1" id="KW-0175">Coiled coil</keyword>
<gene>
    <name evidence="3" type="ORF">CTEN210_08910</name>
</gene>
<organism evidence="3 4">
    <name type="scientific">Chaetoceros tenuissimus</name>
    <dbReference type="NCBI Taxonomy" id="426638"/>
    <lineage>
        <taxon>Eukaryota</taxon>
        <taxon>Sar</taxon>
        <taxon>Stramenopiles</taxon>
        <taxon>Ochrophyta</taxon>
        <taxon>Bacillariophyta</taxon>
        <taxon>Coscinodiscophyceae</taxon>
        <taxon>Chaetocerotophycidae</taxon>
        <taxon>Chaetocerotales</taxon>
        <taxon>Chaetocerotaceae</taxon>
        <taxon>Chaetoceros</taxon>
    </lineage>
</organism>
<comment type="caution">
    <text evidence="3">The sequence shown here is derived from an EMBL/GenBank/DDBJ whole genome shotgun (WGS) entry which is preliminary data.</text>
</comment>
<keyword evidence="4" id="KW-1185">Reference proteome</keyword>
<reference evidence="3 4" key="1">
    <citation type="journal article" date="2021" name="Sci. Rep.">
        <title>The genome of the diatom Chaetoceros tenuissimus carries an ancient integrated fragment of an extant virus.</title>
        <authorList>
            <person name="Hongo Y."/>
            <person name="Kimura K."/>
            <person name="Takaki Y."/>
            <person name="Yoshida Y."/>
            <person name="Baba S."/>
            <person name="Kobayashi G."/>
            <person name="Nagasaki K."/>
            <person name="Hano T."/>
            <person name="Tomaru Y."/>
        </authorList>
    </citation>
    <scope>NUCLEOTIDE SEQUENCE [LARGE SCALE GENOMIC DNA]</scope>
    <source>
        <strain evidence="3 4">NIES-3715</strain>
    </source>
</reference>
<name>A0AAD3CV35_9STRA</name>
<keyword evidence="2" id="KW-0732">Signal</keyword>
<evidence type="ECO:0000256" key="1">
    <source>
        <dbReference type="SAM" id="Coils"/>
    </source>
</evidence>
<dbReference type="Proteomes" id="UP001054902">
    <property type="component" value="Unassembled WGS sequence"/>
</dbReference>